<dbReference type="NCBIfam" id="NF005298">
    <property type="entry name" value="PRK06826.1"/>
    <property type="match status" value="1"/>
</dbReference>
<dbReference type="NCBIfam" id="NF004226">
    <property type="entry name" value="PRK05673.1"/>
    <property type="match status" value="1"/>
</dbReference>
<comment type="function">
    <text evidence="9">DNA polymerase III is a complex, multichain enzyme responsible for most of the replicative synthesis in bacteria. This DNA polymerase also exhibits 3' to 5' exonuclease activity. The alpha chain is the DNA polymerase.</text>
</comment>
<dbReference type="InterPro" id="IPR004805">
    <property type="entry name" value="DnaE2/DnaE/PolC"/>
</dbReference>
<dbReference type="CDD" id="cd04485">
    <property type="entry name" value="DnaE_OBF"/>
    <property type="match status" value="1"/>
</dbReference>
<comment type="similarity">
    <text evidence="2">Belongs to the DNA polymerase type-C family. DnaE subfamily.</text>
</comment>
<dbReference type="SMART" id="SM00481">
    <property type="entry name" value="POLIIIAc"/>
    <property type="match status" value="1"/>
</dbReference>
<proteinExistence type="inferred from homology"/>
<evidence type="ECO:0000259" key="11">
    <source>
        <dbReference type="SMART" id="SM00481"/>
    </source>
</evidence>
<dbReference type="EMBL" id="PEIK01000006">
    <property type="protein sequence ID" value="PIH04363.1"/>
    <property type="molecule type" value="Genomic_DNA"/>
</dbReference>
<dbReference type="InterPro" id="IPR041931">
    <property type="entry name" value="DNA_pol3_alpha_thumb_dom"/>
</dbReference>
<dbReference type="Pfam" id="PF01336">
    <property type="entry name" value="tRNA_anti-codon"/>
    <property type="match status" value="1"/>
</dbReference>
<dbReference type="InterPro" id="IPR004013">
    <property type="entry name" value="PHP_dom"/>
</dbReference>
<accession>A0A2G7HGY5</accession>
<dbReference type="PANTHER" id="PTHR32294">
    <property type="entry name" value="DNA POLYMERASE III SUBUNIT ALPHA"/>
    <property type="match status" value="1"/>
</dbReference>
<keyword evidence="13" id="KW-1185">Reference proteome</keyword>
<keyword evidence="7" id="KW-0235">DNA replication</keyword>
<dbReference type="NCBIfam" id="TIGR00594">
    <property type="entry name" value="polc"/>
    <property type="match status" value="1"/>
</dbReference>
<evidence type="ECO:0000313" key="13">
    <source>
        <dbReference type="Proteomes" id="UP000231322"/>
    </source>
</evidence>
<dbReference type="Pfam" id="PF14579">
    <property type="entry name" value="HHH_6"/>
    <property type="match status" value="1"/>
</dbReference>
<dbReference type="AlphaFoldDB" id="A0A2G7HGY5"/>
<evidence type="ECO:0000256" key="2">
    <source>
        <dbReference type="ARBA" id="ARBA00009496"/>
    </source>
</evidence>
<evidence type="ECO:0000256" key="9">
    <source>
        <dbReference type="ARBA" id="ARBA00025611"/>
    </source>
</evidence>
<dbReference type="Gene3D" id="1.10.10.1600">
    <property type="entry name" value="Bacterial DNA polymerase III alpha subunit, thumb domain"/>
    <property type="match status" value="1"/>
</dbReference>
<dbReference type="Gene3D" id="3.20.20.140">
    <property type="entry name" value="Metal-dependent hydrolases"/>
    <property type="match status" value="1"/>
</dbReference>
<dbReference type="InterPro" id="IPR016195">
    <property type="entry name" value="Pol/histidinol_Pase-like"/>
</dbReference>
<evidence type="ECO:0000256" key="7">
    <source>
        <dbReference type="ARBA" id="ARBA00022705"/>
    </source>
</evidence>
<dbReference type="InterPro" id="IPR029460">
    <property type="entry name" value="DNAPol_HHH"/>
</dbReference>
<name>A0A2G7HGY5_9CLOT</name>
<dbReference type="InterPro" id="IPR040982">
    <property type="entry name" value="DNA_pol3_finger"/>
</dbReference>
<keyword evidence="5" id="KW-0808">Transferase</keyword>
<dbReference type="SUPFAM" id="SSF89550">
    <property type="entry name" value="PHP domain-like"/>
    <property type="match status" value="1"/>
</dbReference>
<protein>
    <recommendedName>
        <fullName evidence="4">DNA polymerase III subunit alpha</fullName>
        <ecNumber evidence="3">2.7.7.7</ecNumber>
    </recommendedName>
</protein>
<dbReference type="Pfam" id="PF02811">
    <property type="entry name" value="PHP"/>
    <property type="match status" value="1"/>
</dbReference>
<dbReference type="InterPro" id="IPR003141">
    <property type="entry name" value="Pol/His_phosphatase_N"/>
</dbReference>
<feature type="domain" description="Polymerase/histidinol phosphatase N-terminal" evidence="11">
    <location>
        <begin position="14"/>
        <end position="81"/>
    </location>
</feature>
<dbReference type="Pfam" id="PF17657">
    <property type="entry name" value="DNA_pol3_finger"/>
    <property type="match status" value="1"/>
</dbReference>
<dbReference type="EC" id="2.7.7.7" evidence="3"/>
<evidence type="ECO:0000256" key="1">
    <source>
        <dbReference type="ARBA" id="ARBA00004496"/>
    </source>
</evidence>
<dbReference type="GO" id="GO:0006260">
    <property type="term" value="P:DNA replication"/>
    <property type="evidence" value="ECO:0007669"/>
    <property type="project" value="UniProtKB-KW"/>
</dbReference>
<reference evidence="12 13" key="1">
    <citation type="submission" date="2017-10" db="EMBL/GenBank/DDBJ databases">
        <title>Reclassification of Eubacterium combesii and discrepancies in the nomenclature of botulinum neurotoxin producing clostridia. Request for an Opinion.</title>
        <authorList>
            <person name="Dobritsa A.P."/>
            <person name="Kutumbaka K.K."/>
            <person name="Samadpour M."/>
        </authorList>
    </citation>
    <scope>NUCLEOTIDE SEQUENCE [LARGE SCALE GENOMIC DNA]</scope>
    <source>
        <strain evidence="12 13">DSM 20696</strain>
    </source>
</reference>
<evidence type="ECO:0000256" key="3">
    <source>
        <dbReference type="ARBA" id="ARBA00012417"/>
    </source>
</evidence>
<comment type="caution">
    <text evidence="12">The sequence shown here is derived from an EMBL/GenBank/DDBJ whole genome shotgun (WGS) entry which is preliminary data.</text>
</comment>
<comment type="subcellular location">
    <subcellularLocation>
        <location evidence="1">Cytoplasm</location>
    </subcellularLocation>
</comment>
<keyword evidence="6" id="KW-0548">Nucleotidyltransferase</keyword>
<dbReference type="Gene3D" id="1.10.150.870">
    <property type="match status" value="1"/>
</dbReference>
<evidence type="ECO:0000256" key="5">
    <source>
        <dbReference type="ARBA" id="ARBA00022679"/>
    </source>
</evidence>
<evidence type="ECO:0000256" key="8">
    <source>
        <dbReference type="ARBA" id="ARBA00022932"/>
    </source>
</evidence>
<evidence type="ECO:0000313" key="12">
    <source>
        <dbReference type="EMBL" id="PIH04363.1"/>
    </source>
</evidence>
<dbReference type="GO" id="GO:0003887">
    <property type="term" value="F:DNA-directed DNA polymerase activity"/>
    <property type="evidence" value="ECO:0007669"/>
    <property type="project" value="UniProtKB-KW"/>
</dbReference>
<keyword evidence="8" id="KW-0239">DNA-directed DNA polymerase</keyword>
<comment type="catalytic activity">
    <reaction evidence="10">
        <text>DNA(n) + a 2'-deoxyribonucleoside 5'-triphosphate = DNA(n+1) + diphosphate</text>
        <dbReference type="Rhea" id="RHEA:22508"/>
        <dbReference type="Rhea" id="RHEA-COMP:17339"/>
        <dbReference type="Rhea" id="RHEA-COMP:17340"/>
        <dbReference type="ChEBI" id="CHEBI:33019"/>
        <dbReference type="ChEBI" id="CHEBI:61560"/>
        <dbReference type="ChEBI" id="CHEBI:173112"/>
        <dbReference type="EC" id="2.7.7.7"/>
    </reaction>
</comment>
<evidence type="ECO:0000256" key="4">
    <source>
        <dbReference type="ARBA" id="ARBA00019114"/>
    </source>
</evidence>
<evidence type="ECO:0000256" key="6">
    <source>
        <dbReference type="ARBA" id="ARBA00022695"/>
    </source>
</evidence>
<dbReference type="Proteomes" id="UP000231322">
    <property type="component" value="Unassembled WGS sequence"/>
</dbReference>
<dbReference type="GO" id="GO:0003676">
    <property type="term" value="F:nucleic acid binding"/>
    <property type="evidence" value="ECO:0007669"/>
    <property type="project" value="InterPro"/>
</dbReference>
<dbReference type="Pfam" id="PF07733">
    <property type="entry name" value="DNA_pol3_alpha"/>
    <property type="match status" value="1"/>
</dbReference>
<organism evidence="12 13">
    <name type="scientific">Clostridium combesii</name>
    <dbReference type="NCBI Taxonomy" id="39481"/>
    <lineage>
        <taxon>Bacteria</taxon>
        <taxon>Bacillati</taxon>
        <taxon>Bacillota</taxon>
        <taxon>Clostridia</taxon>
        <taxon>Eubacteriales</taxon>
        <taxon>Clostridiaceae</taxon>
        <taxon>Clostridium</taxon>
    </lineage>
</organism>
<dbReference type="GO" id="GO:0008408">
    <property type="term" value="F:3'-5' exonuclease activity"/>
    <property type="evidence" value="ECO:0007669"/>
    <property type="project" value="InterPro"/>
</dbReference>
<gene>
    <name evidence="12" type="ORF">CS538_09460</name>
</gene>
<dbReference type="RefSeq" id="WP_099839295.1">
    <property type="nucleotide sequence ID" value="NZ_PEIK01000006.1"/>
</dbReference>
<sequence>MGKNQFDEKKPEWVSLHQHTEYSLLDSSAKISDLIKRAKEFGMKSIAITDHGVMYGCVDFYKEAIKQGIKPIIGCEIYVASKSMYIKQQDKENETHHLVLLVKNEIGYKNLMEIVSKASVEGFYYKPRVDHEFLKDHSEGLIALSACLGGEVQANILKENFKKAEEVALIYKDIFKEGFYLELQYHGMEEQLKVNETLVKMSKDLDIPLVATNDVHYIRKEDYKSHDILLCIQTGKTIEEENRMRYPSDQFYLKSPEEMYETFSYVPEALENTVKISEECNFDYNFHESKLPKFPLEEEVDPYEYLREICFKGLFLRYEVLKDFIDKPFSIDEVLVYGDENKEAFDLIERLNYELSIIKQMGYVDYFLIVWDFIRFANEKGIMTGPGRGSAAGSLVAYTLGITKIDPIKYNLIFERFLNPDRISMPDIDSDFCYERRGEVIDYVVRKYGKENVSQIITFGTMAARACIRDVGRAMNYPYAEVDRIAKMIPTVLNITINKALELNPELKEAYDNEERVRELIDVARALEGLPRHTSTHAAGVVIASQPLVNYVPLQKNEESIVTQFTMGTLEELGLLKMDFLGLRTLTVMRDAVRIIKENKEINIDLDNIDFEDKEVYKMIGQGKTVGVFQLESAGMTSFMKELKPDSLEDIIAGISLYRPGPMAEIPRYIANKNNPLNIEYQTEKLEPILSVTYNCIVYQEQVMQIVRDLAGYSMGRSDLVRRAMSKKKHDVMEQERRNFIYGNEDQGVKGCINNGIDENVANSLFDSMMDFASYAFNKSHAAAYAVVGFQTAYLIRYYPTEFIAAMLNSVKGDNDKVSFYVNFAKTLGIEIIAPNINESYSNFTVKDNRIIFGLTAVKNVGEKGIDNIVLSREQKDKFIDLSDFFNKVDTSIINKRLVESLIKAGAFDCLKVYRSKMLAVFEKIMDGIQKQKRNNIEGQVNLFMDIMDNKESSIDIKYPNIKEFDKKYILQMEKEMTGLYFSGHPLEEYEETLKIQTSHLISDIISKESLEGNLVDTISSIKDGDKVVVGGMITHVSKKLTRNNDMMAFIVLEDLYSSIEVIVFPKIFNMARNIINEDEVVLLKGRVSLREDEQPKLICEFMEPLVKINSEKLYILVEEKKDIKLKLQETKGAFLQHKGNIPVYFCTNKERKKFRIDRELWVNGSRELMDSLRNMFGENNVKIL</sequence>
<dbReference type="InterPro" id="IPR004365">
    <property type="entry name" value="NA-bd_OB_tRNA"/>
</dbReference>
<dbReference type="CDD" id="cd12113">
    <property type="entry name" value="PHP_PolIIIA_DnaE3"/>
    <property type="match status" value="1"/>
</dbReference>
<dbReference type="GO" id="GO:0005737">
    <property type="term" value="C:cytoplasm"/>
    <property type="evidence" value="ECO:0007669"/>
    <property type="project" value="UniProtKB-SubCell"/>
</dbReference>
<dbReference type="InterPro" id="IPR011708">
    <property type="entry name" value="DNA_pol3_alpha_NTPase_dom"/>
</dbReference>
<evidence type="ECO:0000256" key="10">
    <source>
        <dbReference type="ARBA" id="ARBA00049244"/>
    </source>
</evidence>
<dbReference type="PANTHER" id="PTHR32294:SF0">
    <property type="entry name" value="DNA POLYMERASE III SUBUNIT ALPHA"/>
    <property type="match status" value="1"/>
</dbReference>